<evidence type="ECO:0000256" key="3">
    <source>
        <dbReference type="ARBA" id="ARBA00022896"/>
    </source>
</evidence>
<dbReference type="InterPro" id="IPR006620">
    <property type="entry name" value="Pro_4_hyd_alph"/>
</dbReference>
<evidence type="ECO:0000313" key="9">
    <source>
        <dbReference type="Proteomes" id="UP000002586"/>
    </source>
</evidence>
<dbReference type="PROSITE" id="PS51471">
    <property type="entry name" value="FE2OG_OXY"/>
    <property type="match status" value="1"/>
</dbReference>
<dbReference type="InterPro" id="IPR051559">
    <property type="entry name" value="HIF_prolyl_hydroxylases"/>
</dbReference>
<dbReference type="GO" id="GO:0008198">
    <property type="term" value="F:ferrous iron binding"/>
    <property type="evidence" value="ECO:0007669"/>
    <property type="project" value="TreeGrafter"/>
</dbReference>
<dbReference type="GO" id="GO:0031543">
    <property type="term" value="F:peptidyl-proline dioxygenase activity"/>
    <property type="evidence" value="ECO:0007669"/>
    <property type="project" value="TreeGrafter"/>
</dbReference>
<gene>
    <name evidence="8" type="ordered locus">Mmc1_1890</name>
</gene>
<keyword evidence="5" id="KW-0560">Oxidoreductase</keyword>
<dbReference type="SMART" id="SM00702">
    <property type="entry name" value="P4Hc"/>
    <property type="match status" value="1"/>
</dbReference>
<keyword evidence="2" id="KW-0479">Metal-binding</keyword>
<evidence type="ECO:0000256" key="6">
    <source>
        <dbReference type="ARBA" id="ARBA00023004"/>
    </source>
</evidence>
<dbReference type="eggNOG" id="COG3751">
    <property type="taxonomic scope" value="Bacteria"/>
</dbReference>
<keyword evidence="3" id="KW-0847">Vitamin C</keyword>
<dbReference type="PANTHER" id="PTHR12907">
    <property type="entry name" value="EGL NINE HOMOLOG-RELATED"/>
    <property type="match status" value="1"/>
</dbReference>
<accession>A0L8V5</accession>
<sequence length="211" mass="23894">MDVAEETLLEQNLFHEIIESMVQHRPYVCHQQGNLPMLLALHQEVTAQHQGGHLRRAGVGRADGHHINDALRTDLILWLDGTTAAQLAYMAWLERLRLTLNAALQLGLFYVESQFSCYQPGGYYRRHKDAFVGEENRIVTVVTYLNPQWQAHHGGALLIHPSGHGLTLTVQPKLGTMVCFLSEAWPHEVSPTQCDRYAIASWFRRNPGPLL</sequence>
<comment type="cofactor">
    <cofactor evidence="1">
        <name>L-ascorbate</name>
        <dbReference type="ChEBI" id="CHEBI:38290"/>
    </cofactor>
</comment>
<proteinExistence type="predicted"/>
<dbReference type="KEGG" id="mgm:Mmc1_1890"/>
<dbReference type="STRING" id="156889.Mmc1_1890"/>
<dbReference type="GO" id="GO:0071456">
    <property type="term" value="P:cellular response to hypoxia"/>
    <property type="evidence" value="ECO:0007669"/>
    <property type="project" value="TreeGrafter"/>
</dbReference>
<evidence type="ECO:0000256" key="2">
    <source>
        <dbReference type="ARBA" id="ARBA00022723"/>
    </source>
</evidence>
<evidence type="ECO:0000256" key="1">
    <source>
        <dbReference type="ARBA" id="ARBA00001961"/>
    </source>
</evidence>
<dbReference type="InterPro" id="IPR005123">
    <property type="entry name" value="Oxoglu/Fe-dep_dioxygenase_dom"/>
</dbReference>
<dbReference type="InterPro" id="IPR044862">
    <property type="entry name" value="Pro_4_hyd_alph_FE2OG_OXY"/>
</dbReference>
<keyword evidence="6" id="KW-0408">Iron</keyword>
<dbReference type="PANTHER" id="PTHR12907:SF26">
    <property type="entry name" value="HIF PROLYL HYDROXYLASE, ISOFORM C"/>
    <property type="match status" value="1"/>
</dbReference>
<evidence type="ECO:0000313" key="8">
    <source>
        <dbReference type="EMBL" id="ABK44398.1"/>
    </source>
</evidence>
<feature type="domain" description="Fe2OG dioxygenase" evidence="7">
    <location>
        <begin position="107"/>
        <end position="205"/>
    </location>
</feature>
<evidence type="ECO:0000256" key="5">
    <source>
        <dbReference type="ARBA" id="ARBA00023002"/>
    </source>
</evidence>
<dbReference type="Proteomes" id="UP000002586">
    <property type="component" value="Chromosome"/>
</dbReference>
<organism evidence="8 9">
    <name type="scientific">Magnetococcus marinus (strain ATCC BAA-1437 / JCM 17883 / MC-1)</name>
    <dbReference type="NCBI Taxonomy" id="156889"/>
    <lineage>
        <taxon>Bacteria</taxon>
        <taxon>Pseudomonadati</taxon>
        <taxon>Pseudomonadota</taxon>
        <taxon>Magnetococcia</taxon>
        <taxon>Magnetococcales</taxon>
        <taxon>Magnetococcaceae</taxon>
        <taxon>Magnetococcus</taxon>
    </lineage>
</organism>
<evidence type="ECO:0000259" key="7">
    <source>
        <dbReference type="PROSITE" id="PS51471"/>
    </source>
</evidence>
<keyword evidence="9" id="KW-1185">Reference proteome</keyword>
<dbReference type="RefSeq" id="WP_011713542.1">
    <property type="nucleotide sequence ID" value="NC_008576.1"/>
</dbReference>
<protein>
    <submittedName>
        <fullName evidence="8">2OG-Fe(II) oxygenase</fullName>
    </submittedName>
</protein>
<dbReference type="AlphaFoldDB" id="A0L8V5"/>
<dbReference type="EMBL" id="CP000471">
    <property type="protein sequence ID" value="ABK44398.1"/>
    <property type="molecule type" value="Genomic_DNA"/>
</dbReference>
<reference evidence="8 9" key="2">
    <citation type="journal article" date="2012" name="Int. J. Syst. Evol. Microbiol.">
        <title>Magnetococcus marinus gen. nov., sp. nov., a marine, magnetotactic bacterium that represents a novel lineage (Magnetococcaceae fam. nov.; Magnetococcales ord. nov.) at the base of the Alphaproteobacteria.</title>
        <authorList>
            <person name="Bazylinski D.A."/>
            <person name="Williams T.J."/>
            <person name="Lefevre C.T."/>
            <person name="Berg R.J."/>
            <person name="Zhang C.L."/>
            <person name="Bowser S.S."/>
            <person name="Dean A.J."/>
            <person name="Beveridge T.J."/>
        </authorList>
    </citation>
    <scope>NUCLEOTIDE SEQUENCE [LARGE SCALE GENOMIC DNA]</scope>
    <source>
        <strain evidence="9">ATCC BAA-1437 / JCM 17883 / MC-1</strain>
    </source>
</reference>
<dbReference type="Gene3D" id="2.60.120.620">
    <property type="entry name" value="q2cbj1_9rhob like domain"/>
    <property type="match status" value="1"/>
</dbReference>
<dbReference type="GO" id="GO:0031418">
    <property type="term" value="F:L-ascorbic acid binding"/>
    <property type="evidence" value="ECO:0007669"/>
    <property type="project" value="UniProtKB-KW"/>
</dbReference>
<reference evidence="9" key="1">
    <citation type="journal article" date="2009" name="Appl. Environ. Microbiol.">
        <title>Complete genome sequence of the chemolithoautotrophic marine magnetotactic coccus strain MC-1.</title>
        <authorList>
            <person name="Schubbe S."/>
            <person name="Williams T.J."/>
            <person name="Xie G."/>
            <person name="Kiss H.E."/>
            <person name="Brettin T.S."/>
            <person name="Martinez D."/>
            <person name="Ross C.A."/>
            <person name="Schuler D."/>
            <person name="Cox B.L."/>
            <person name="Nealson K.H."/>
            <person name="Bazylinski D.A."/>
        </authorList>
    </citation>
    <scope>NUCLEOTIDE SEQUENCE [LARGE SCALE GENOMIC DNA]</scope>
    <source>
        <strain evidence="9">ATCC BAA-1437 / JCM 17883 / MC-1</strain>
    </source>
</reference>
<dbReference type="OrthoDB" id="9783171at2"/>
<name>A0L8V5_MAGMM</name>
<dbReference type="Pfam" id="PF13640">
    <property type="entry name" value="2OG-FeII_Oxy_3"/>
    <property type="match status" value="1"/>
</dbReference>
<evidence type="ECO:0000256" key="4">
    <source>
        <dbReference type="ARBA" id="ARBA00022964"/>
    </source>
</evidence>
<keyword evidence="4" id="KW-0223">Dioxygenase</keyword>
<dbReference type="HOGENOM" id="CLU_022206_1_0_5"/>